<dbReference type="Gene3D" id="6.10.250.690">
    <property type="match status" value="1"/>
</dbReference>
<keyword evidence="2" id="KW-0902">Two-component regulatory system</keyword>
<evidence type="ECO:0000256" key="5">
    <source>
        <dbReference type="ARBA" id="ARBA00023163"/>
    </source>
</evidence>
<dbReference type="GO" id="GO:0006355">
    <property type="term" value="P:regulation of DNA-templated transcription"/>
    <property type="evidence" value="ECO:0007669"/>
    <property type="project" value="InterPro"/>
</dbReference>
<dbReference type="FunFam" id="1.10.10.10:FF:000018">
    <property type="entry name" value="DNA-binding response regulator ResD"/>
    <property type="match status" value="1"/>
</dbReference>
<keyword evidence="1 6" id="KW-0597">Phosphoprotein</keyword>
<dbReference type="EMBL" id="AZTB01000012">
    <property type="protein sequence ID" value="KGG80862.1"/>
    <property type="molecule type" value="Genomic_DNA"/>
</dbReference>
<gene>
    <name evidence="10" type="ORF">Y919_03710</name>
</gene>
<dbReference type="STRING" id="1156417.Y919_03710"/>
<protein>
    <submittedName>
        <fullName evidence="10">PhoB family transcriptional regulator</fullName>
    </submittedName>
</protein>
<dbReference type="RefSeq" id="WP_035162518.1">
    <property type="nucleotide sequence ID" value="NZ_AZTB01000012.1"/>
</dbReference>
<feature type="modified residue" description="4-aspartylphosphate" evidence="6">
    <location>
        <position position="54"/>
    </location>
</feature>
<dbReference type="Pfam" id="PF00072">
    <property type="entry name" value="Response_reg"/>
    <property type="match status" value="1"/>
</dbReference>
<evidence type="ECO:0000256" key="1">
    <source>
        <dbReference type="ARBA" id="ARBA00022553"/>
    </source>
</evidence>
<accession>A0A096BJ19</accession>
<dbReference type="AlphaFoldDB" id="A0A096BJ19"/>
<evidence type="ECO:0000313" key="11">
    <source>
        <dbReference type="Proteomes" id="UP000029622"/>
    </source>
</evidence>
<feature type="DNA-binding region" description="OmpR/PhoB-type" evidence="7">
    <location>
        <begin position="127"/>
        <end position="223"/>
    </location>
</feature>
<dbReference type="PANTHER" id="PTHR48111">
    <property type="entry name" value="REGULATOR OF RPOS"/>
    <property type="match status" value="1"/>
</dbReference>
<feature type="domain" description="Response regulatory" evidence="8">
    <location>
        <begin position="5"/>
        <end position="118"/>
    </location>
</feature>
<keyword evidence="3" id="KW-0805">Transcription regulation</keyword>
<dbReference type="Gene3D" id="1.10.10.10">
    <property type="entry name" value="Winged helix-like DNA-binding domain superfamily/Winged helix DNA-binding domain"/>
    <property type="match status" value="1"/>
</dbReference>
<dbReference type="InterPro" id="IPR001789">
    <property type="entry name" value="Sig_transdc_resp-reg_receiver"/>
</dbReference>
<dbReference type="InterPro" id="IPR011006">
    <property type="entry name" value="CheY-like_superfamily"/>
</dbReference>
<evidence type="ECO:0000259" key="8">
    <source>
        <dbReference type="PROSITE" id="PS50110"/>
    </source>
</evidence>
<evidence type="ECO:0000256" key="3">
    <source>
        <dbReference type="ARBA" id="ARBA00023015"/>
    </source>
</evidence>
<sequence length="225" mass="26141">MDNIKILIVEDEDRMRRLIRDYLKKEGYNVIEAEDGKLALEKFFNDDIDLVILDIMLPEYDGWTVMREIRKKSNVPIIILTARSEESDELFGFELGADEYVTKPFSPKVLVARVKALLRRSNIFSEKDVLKIGSLKLDLNGHRVFNDGIEIKLTHKEYELLVYMAKNKGKALSRETILNGVWGYDYYGDLRTVDTHIKRLRLKLNGNSDIIETVRGVGYRLEVKK</sequence>
<proteinExistence type="predicted"/>
<dbReference type="InterPro" id="IPR039420">
    <property type="entry name" value="WalR-like"/>
</dbReference>
<dbReference type="InterPro" id="IPR036388">
    <property type="entry name" value="WH-like_DNA-bd_sf"/>
</dbReference>
<dbReference type="PROSITE" id="PS51755">
    <property type="entry name" value="OMPR_PHOB"/>
    <property type="match status" value="1"/>
</dbReference>
<dbReference type="FunFam" id="3.40.50.2300:FF:000001">
    <property type="entry name" value="DNA-binding response regulator PhoB"/>
    <property type="match status" value="1"/>
</dbReference>
<dbReference type="SUPFAM" id="SSF52172">
    <property type="entry name" value="CheY-like"/>
    <property type="match status" value="1"/>
</dbReference>
<dbReference type="PANTHER" id="PTHR48111:SF73">
    <property type="entry name" value="ALKALINE PHOSPHATASE SYNTHESIS TRANSCRIPTIONAL REGULATORY PROTEIN PHOP"/>
    <property type="match status" value="1"/>
</dbReference>
<dbReference type="CDD" id="cd00383">
    <property type="entry name" value="trans_reg_C"/>
    <property type="match status" value="1"/>
</dbReference>
<dbReference type="InterPro" id="IPR001867">
    <property type="entry name" value="OmpR/PhoB-type_DNA-bd"/>
</dbReference>
<dbReference type="Gene3D" id="3.40.50.2300">
    <property type="match status" value="1"/>
</dbReference>
<evidence type="ECO:0000256" key="6">
    <source>
        <dbReference type="PROSITE-ProRule" id="PRU00169"/>
    </source>
</evidence>
<evidence type="ECO:0000313" key="10">
    <source>
        <dbReference type="EMBL" id="KGG80862.1"/>
    </source>
</evidence>
<dbReference type="Proteomes" id="UP000029622">
    <property type="component" value="Unassembled WGS sequence"/>
</dbReference>
<dbReference type="GO" id="GO:0032993">
    <property type="term" value="C:protein-DNA complex"/>
    <property type="evidence" value="ECO:0007669"/>
    <property type="project" value="TreeGrafter"/>
</dbReference>
<dbReference type="GO" id="GO:0000156">
    <property type="term" value="F:phosphorelay response regulator activity"/>
    <property type="evidence" value="ECO:0007669"/>
    <property type="project" value="TreeGrafter"/>
</dbReference>
<keyword evidence="5" id="KW-0804">Transcription</keyword>
<dbReference type="PROSITE" id="PS50110">
    <property type="entry name" value="RESPONSE_REGULATORY"/>
    <property type="match status" value="1"/>
</dbReference>
<keyword evidence="4 7" id="KW-0238">DNA-binding</keyword>
<dbReference type="Pfam" id="PF00486">
    <property type="entry name" value="Trans_reg_C"/>
    <property type="match status" value="1"/>
</dbReference>
<feature type="domain" description="OmpR/PhoB-type" evidence="9">
    <location>
        <begin position="127"/>
        <end position="223"/>
    </location>
</feature>
<evidence type="ECO:0000256" key="4">
    <source>
        <dbReference type="ARBA" id="ARBA00023125"/>
    </source>
</evidence>
<evidence type="ECO:0000256" key="7">
    <source>
        <dbReference type="PROSITE-ProRule" id="PRU01091"/>
    </source>
</evidence>
<name>A0A096BJ19_9FIRM</name>
<dbReference type="SMART" id="SM00448">
    <property type="entry name" value="REC"/>
    <property type="match status" value="1"/>
</dbReference>
<comment type="caution">
    <text evidence="10">The sequence shown here is derived from an EMBL/GenBank/DDBJ whole genome shotgun (WGS) entry which is preliminary data.</text>
</comment>
<dbReference type="CDD" id="cd17574">
    <property type="entry name" value="REC_OmpR"/>
    <property type="match status" value="1"/>
</dbReference>
<dbReference type="SMART" id="SM00862">
    <property type="entry name" value="Trans_reg_C"/>
    <property type="match status" value="1"/>
</dbReference>
<evidence type="ECO:0000259" key="9">
    <source>
        <dbReference type="PROSITE" id="PS51755"/>
    </source>
</evidence>
<dbReference type="GO" id="GO:0005829">
    <property type="term" value="C:cytosol"/>
    <property type="evidence" value="ECO:0007669"/>
    <property type="project" value="TreeGrafter"/>
</dbReference>
<evidence type="ECO:0000256" key="2">
    <source>
        <dbReference type="ARBA" id="ARBA00023012"/>
    </source>
</evidence>
<organism evidence="10 11">
    <name type="scientific">Caloranaerobacter azorensis H53214</name>
    <dbReference type="NCBI Taxonomy" id="1156417"/>
    <lineage>
        <taxon>Bacteria</taxon>
        <taxon>Bacillati</taxon>
        <taxon>Bacillota</taxon>
        <taxon>Tissierellia</taxon>
        <taxon>Tissierellales</taxon>
        <taxon>Thermohalobacteraceae</taxon>
        <taxon>Caloranaerobacter</taxon>
    </lineage>
</organism>
<reference evidence="10 11" key="1">
    <citation type="submission" date="2013-12" db="EMBL/GenBank/DDBJ databases">
        <title>Draft genome sequence of Caloranaerobacter sp. H53214.</title>
        <authorList>
            <person name="Jiang L.J."/>
            <person name="Shao Z.Z."/>
            <person name="Long M.N."/>
        </authorList>
    </citation>
    <scope>NUCLEOTIDE SEQUENCE [LARGE SCALE GENOMIC DNA]</scope>
    <source>
        <strain evidence="10 11">H53214</strain>
    </source>
</reference>
<dbReference type="GO" id="GO:0000976">
    <property type="term" value="F:transcription cis-regulatory region binding"/>
    <property type="evidence" value="ECO:0007669"/>
    <property type="project" value="TreeGrafter"/>
</dbReference>